<name>A0A6J4Q0Y8_9ACTN</name>
<feature type="non-terminal residue" evidence="2">
    <location>
        <position position="227"/>
    </location>
</feature>
<sequence length="227" mass="25052">GNQLTRRSQVRRGRARLSRRLRARAGQGGQGAGDHGRGPRCFRARRLRPHQHRRDRGRGRRLHPHHLQPLRGEAATVLGGPARQRDPGRRGVHRRRRAPADRRQPRGRPSGRPPRPRALPCGAAGRLPGTLRHGPADRGRGPALPTGDHRCLAAGRPAARAARDRPSPGTVGGRWPAARRRPVCCGRALRRPGHGRPHDLLRGPGPRRPGRRRGVPPRLRDATARAL</sequence>
<feature type="region of interest" description="Disordered" evidence="1">
    <location>
        <begin position="1"/>
        <end position="227"/>
    </location>
</feature>
<evidence type="ECO:0000256" key="1">
    <source>
        <dbReference type="SAM" id="MobiDB-lite"/>
    </source>
</evidence>
<accession>A0A6J4Q0Y8</accession>
<reference evidence="2" key="1">
    <citation type="submission" date="2020-02" db="EMBL/GenBank/DDBJ databases">
        <authorList>
            <person name="Meier V. D."/>
        </authorList>
    </citation>
    <scope>NUCLEOTIDE SEQUENCE</scope>
    <source>
        <strain evidence="2">AVDCRST_MAG03</strain>
    </source>
</reference>
<dbReference type="AlphaFoldDB" id="A0A6J4Q0Y8"/>
<feature type="compositionally biased region" description="Basic residues" evidence="1">
    <location>
        <begin position="8"/>
        <end position="23"/>
    </location>
</feature>
<gene>
    <name evidence="2" type="ORF">AVDCRST_MAG03-2815</name>
</gene>
<dbReference type="EMBL" id="CADCUT010000169">
    <property type="protein sequence ID" value="CAA9424973.1"/>
    <property type="molecule type" value="Genomic_DNA"/>
</dbReference>
<feature type="non-terminal residue" evidence="2">
    <location>
        <position position="1"/>
    </location>
</feature>
<feature type="compositionally biased region" description="Basic residues" evidence="1">
    <location>
        <begin position="38"/>
        <end position="68"/>
    </location>
</feature>
<feature type="compositionally biased region" description="Basic and acidic residues" evidence="1">
    <location>
        <begin position="218"/>
        <end position="227"/>
    </location>
</feature>
<proteinExistence type="predicted"/>
<organism evidence="2">
    <name type="scientific">uncultured Rubrobacteraceae bacterium</name>
    <dbReference type="NCBI Taxonomy" id="349277"/>
    <lineage>
        <taxon>Bacteria</taxon>
        <taxon>Bacillati</taxon>
        <taxon>Actinomycetota</taxon>
        <taxon>Rubrobacteria</taxon>
        <taxon>Rubrobacterales</taxon>
        <taxon>Rubrobacteraceae</taxon>
        <taxon>environmental samples</taxon>
    </lineage>
</organism>
<protein>
    <submittedName>
        <fullName evidence="2">Transcriptional regulator, AcrR family</fullName>
    </submittedName>
</protein>
<feature type="compositionally biased region" description="Basic residues" evidence="1">
    <location>
        <begin position="177"/>
        <end position="195"/>
    </location>
</feature>
<evidence type="ECO:0000313" key="2">
    <source>
        <dbReference type="EMBL" id="CAA9424973.1"/>
    </source>
</evidence>